<dbReference type="Pfam" id="PF12698">
    <property type="entry name" value="ABC2_membrane_3"/>
    <property type="match status" value="1"/>
</dbReference>
<evidence type="ECO:0000256" key="5">
    <source>
        <dbReference type="ARBA" id="ARBA00022737"/>
    </source>
</evidence>
<dbReference type="PROSITE" id="PS00211">
    <property type="entry name" value="ABC_TRANSPORTER_1"/>
    <property type="match status" value="1"/>
</dbReference>
<gene>
    <name evidence="13" type="ORF">DUNSADRAFT_10320</name>
</gene>
<keyword evidence="4 11" id="KW-0812">Transmembrane</keyword>
<feature type="region of interest" description="Disordered" evidence="10">
    <location>
        <begin position="218"/>
        <end position="263"/>
    </location>
</feature>
<keyword evidence="7" id="KW-0067">ATP-binding</keyword>
<feature type="region of interest" description="Disordered" evidence="10">
    <location>
        <begin position="1353"/>
        <end position="1399"/>
    </location>
</feature>
<dbReference type="InterPro" id="IPR003593">
    <property type="entry name" value="AAA+_ATPase"/>
</dbReference>
<dbReference type="EMBL" id="MU069814">
    <property type="protein sequence ID" value="KAF5833388.1"/>
    <property type="molecule type" value="Genomic_DNA"/>
</dbReference>
<feature type="region of interest" description="Disordered" evidence="10">
    <location>
        <begin position="1031"/>
        <end position="1113"/>
    </location>
</feature>
<dbReference type="InterPro" id="IPR026082">
    <property type="entry name" value="ABCA"/>
</dbReference>
<dbReference type="InterPro" id="IPR017871">
    <property type="entry name" value="ABC_transporter-like_CS"/>
</dbReference>
<evidence type="ECO:0000313" key="14">
    <source>
        <dbReference type="Proteomes" id="UP000815325"/>
    </source>
</evidence>
<accession>A0ABQ7GFL3</accession>
<feature type="compositionally biased region" description="Low complexity" evidence="10">
    <location>
        <begin position="1353"/>
        <end position="1362"/>
    </location>
</feature>
<keyword evidence="14" id="KW-1185">Reference proteome</keyword>
<feature type="domain" description="ABC transporter" evidence="12">
    <location>
        <begin position="626"/>
        <end position="864"/>
    </location>
</feature>
<feature type="transmembrane region" description="Helical" evidence="11">
    <location>
        <begin position="617"/>
        <end position="640"/>
    </location>
</feature>
<feature type="compositionally biased region" description="Polar residues" evidence="10">
    <location>
        <begin position="228"/>
        <end position="237"/>
    </location>
</feature>
<dbReference type="InterPro" id="IPR027417">
    <property type="entry name" value="P-loop_NTPase"/>
</dbReference>
<feature type="transmembrane region" description="Helical" evidence="11">
    <location>
        <begin position="1580"/>
        <end position="1597"/>
    </location>
</feature>
<feature type="compositionally biased region" description="Low complexity" evidence="10">
    <location>
        <begin position="1478"/>
        <end position="1491"/>
    </location>
</feature>
<proteinExistence type="inferred from homology"/>
<feature type="region of interest" description="Disordered" evidence="10">
    <location>
        <begin position="1248"/>
        <end position="1290"/>
    </location>
</feature>
<dbReference type="Gene3D" id="3.40.50.300">
    <property type="entry name" value="P-loop containing nucleotide triphosphate hydrolases"/>
    <property type="match status" value="1"/>
</dbReference>
<feature type="transmembrane region" description="Helical" evidence="11">
    <location>
        <begin position="1609"/>
        <end position="1627"/>
    </location>
</feature>
<dbReference type="PANTHER" id="PTHR19229:SF36">
    <property type="entry name" value="ATP-BINDING CASSETTE SUB-FAMILY A MEMBER 2"/>
    <property type="match status" value="1"/>
</dbReference>
<feature type="region of interest" description="Disordered" evidence="10">
    <location>
        <begin position="866"/>
        <end position="893"/>
    </location>
</feature>
<dbReference type="InterPro" id="IPR003439">
    <property type="entry name" value="ABC_transporter-like_ATP-bd"/>
</dbReference>
<comment type="similarity">
    <text evidence="2">Belongs to the ABC transporter superfamily. ABCA family. CPR flippase (TC 3.A.1.211) subfamily.</text>
</comment>
<evidence type="ECO:0000256" key="1">
    <source>
        <dbReference type="ARBA" id="ARBA00004141"/>
    </source>
</evidence>
<evidence type="ECO:0000256" key="9">
    <source>
        <dbReference type="ARBA" id="ARBA00023136"/>
    </source>
</evidence>
<feature type="region of interest" description="Disordered" evidence="10">
    <location>
        <begin position="1423"/>
        <end position="1491"/>
    </location>
</feature>
<feature type="transmembrane region" description="Helical" evidence="11">
    <location>
        <begin position="548"/>
        <end position="568"/>
    </location>
</feature>
<evidence type="ECO:0000256" key="2">
    <source>
        <dbReference type="ARBA" id="ARBA00008526"/>
    </source>
</evidence>
<feature type="compositionally biased region" description="Low complexity" evidence="10">
    <location>
        <begin position="1423"/>
        <end position="1470"/>
    </location>
</feature>
<keyword evidence="8 11" id="KW-1133">Transmembrane helix</keyword>
<comment type="subcellular location">
    <subcellularLocation>
        <location evidence="1">Membrane</location>
        <topology evidence="1">Multi-pass membrane protein</topology>
    </subcellularLocation>
</comment>
<organism evidence="13 14">
    <name type="scientific">Dunaliella salina</name>
    <name type="common">Green alga</name>
    <name type="synonym">Protococcus salinus</name>
    <dbReference type="NCBI Taxonomy" id="3046"/>
    <lineage>
        <taxon>Eukaryota</taxon>
        <taxon>Viridiplantae</taxon>
        <taxon>Chlorophyta</taxon>
        <taxon>core chlorophytes</taxon>
        <taxon>Chlorophyceae</taxon>
        <taxon>CS clade</taxon>
        <taxon>Chlamydomonadales</taxon>
        <taxon>Dunaliellaceae</taxon>
        <taxon>Dunaliella</taxon>
    </lineage>
</organism>
<dbReference type="Proteomes" id="UP000815325">
    <property type="component" value="Unassembled WGS sequence"/>
</dbReference>
<dbReference type="SUPFAM" id="SSF52540">
    <property type="entry name" value="P-loop containing nucleoside triphosphate hydrolases"/>
    <property type="match status" value="1"/>
</dbReference>
<keyword evidence="5" id="KW-0677">Repeat</keyword>
<feature type="compositionally biased region" description="Polar residues" evidence="10">
    <location>
        <begin position="1363"/>
        <end position="1393"/>
    </location>
</feature>
<evidence type="ECO:0000259" key="12">
    <source>
        <dbReference type="PROSITE" id="PS50893"/>
    </source>
</evidence>
<dbReference type="SMART" id="SM00382">
    <property type="entry name" value="AAA"/>
    <property type="match status" value="1"/>
</dbReference>
<comment type="caution">
    <text evidence="13">The sequence shown here is derived from an EMBL/GenBank/DDBJ whole genome shotgun (WGS) entry which is preliminary data.</text>
</comment>
<keyword evidence="3" id="KW-0813">Transport</keyword>
<evidence type="ECO:0000256" key="6">
    <source>
        <dbReference type="ARBA" id="ARBA00022741"/>
    </source>
</evidence>
<evidence type="ECO:0000256" key="3">
    <source>
        <dbReference type="ARBA" id="ARBA00022448"/>
    </source>
</evidence>
<feature type="transmembrane region" description="Helical" evidence="11">
    <location>
        <begin position="1648"/>
        <end position="1675"/>
    </location>
</feature>
<sequence>MTRQLPRRVSKLSQFRALLHKNVLLQTRDRKSPLGGKLGGWGAFAFQLCVPAFFFLVMWLPKYYIPPVPHLQQLSSRSLELDTAWWSGPQPYSGPALDPQFQGAAHILLAPDTPAVTALAPVLARALACAPDPSKYACLPGRPTNFYCLFSNTTSMPEQCKTQATCMADETCYSHLLEPQQGKPPQIGIMPDEAAAVDRAMQRPAEIDAVLVFDHARGSEGGVGNRGHTPQSSSSAGAGNGKESGRMTETKWTSSRTGRTAAAANDPPLFAHSLLDYRIRINHTDIPPTEFLYDMFDVVPDPFRNNGLMLYKQHWFFTNLQLALERSIIGLRRSELWSPPPPSPAPSPSPDPIPSPSPFPAPAPTPSSEPSSTHQRMLDHEDAGPGNLGSLAGGPINDVTGRSKMAGSASSTYPADVRVSFKPFPWPAVTEDLGAVSAGVLFNLLLVFAFLAPARAVVGSIVREKELRLREGMRIMGLGEVGYWGSWFLTHWVSLLVSGILCSLVGTYPFSHTSIAVMILFFSLFTASLVFFSYFMSTLFSTSRVAGTAAQLLYAISMLPGFLAPALAPYGGPALYWACLTPPSAASLFAGCLINWELVSQGINWNTLWLPVTPNSSWSAGSVLLLLALDVLIYAFLAWYCDKGDIKVALDDVDVDFSGGRITALLGHNGAGKTTLIHILTGLTSPTYGNAILNGFDVRSEMGRIRESLGVCPQHDVLWPDLTVREHLQLYAAIKGYRGADVGQVAVEAGEQVGLAAKLDSQAGDLSGGQKRKLSVAIAFLGDPAVVLIDEPTSGMDPYTRRFTWELIRSYRGRAAVVLTTHSMEEADVLGDDVVIMGAGRVAAHGTPMELKAAHGEGYTLTLSLCSPPPPPTPSNSYNQLPAAAATSTPQAQSQQLQAALGGAASGGAGRMEALEALVQRHVPGAQLIRCTGGGRTGNDSSAVAATSRGSGEMVFQLPRFDAPLFPPLLRVLDASVAATNRAAGAGSLATSAGLRAGELAGLGVSSYGLSVTTLEEVFLKVTEETTDYGVRGEAEAEMSSVRGGRDYGTDGGAAATRAGENDFAGAHGPGEEEGEEESEGQHLSQRLPHKGTSEQHHGAHTSSALPGAVEQQQEEVLAEPVQGLALLQQQLRAQLTKRALCAARGRLTLLTQLVVPLLLVYLSLWVTSLSVKSADKPAVALTRQHVLEGQPCVLSAAPDVRGAPDGRLSAWMRAFEPVYDSGLTKLYQGGSVDGTLDGWLLSHWNGEPRRPKKTELTASQPGASNPELSIDSEGASPRQPGSSPRALRALRTSDPADAANVEAYSDGPCDPGVPSDPSALHVAHTGLANLAGTGGSTAGIDAASAAGSGSAATTVANSAGTPSSSTEFHSSLGVQSSRGAQSSMEFQSSSGVRSRDHTPLPAYDAIHVTALPSLQDWLHGDSASSTTASSFSSPSSSGSISTSSSTTISSSSDPSNSGSISRSSSTASSENGAHTDSMGSSSMPRASSNNGGATAQLTLLVNQTAVWGMPAAISSASTGLLRYLEEAAHTEPAGTQAVSAGLGARAAVEGHSHPQGPFFKLVAGTPSWLYWTSTLGWDLVQYSLSATGILLLVVWYDLPQYSGPRLPAVVALLAGLGVSSLPLTYLMQRSFTDEMKALQRLNTLFFLVGYLGFVAVWIMDLILIFTQARIFVAISS</sequence>
<evidence type="ECO:0000313" key="13">
    <source>
        <dbReference type="EMBL" id="KAF5833388.1"/>
    </source>
</evidence>
<protein>
    <recommendedName>
        <fullName evidence="12">ABC transporter domain-containing protein</fullName>
    </recommendedName>
</protein>
<evidence type="ECO:0000256" key="7">
    <source>
        <dbReference type="ARBA" id="ARBA00022840"/>
    </source>
</evidence>
<feature type="transmembrane region" description="Helical" evidence="11">
    <location>
        <begin position="514"/>
        <end position="536"/>
    </location>
</feature>
<dbReference type="InterPro" id="IPR013525">
    <property type="entry name" value="ABC2_TM"/>
</dbReference>
<feature type="transmembrane region" description="Helical" evidence="11">
    <location>
        <begin position="440"/>
        <end position="462"/>
    </location>
</feature>
<feature type="transmembrane region" description="Helical" evidence="11">
    <location>
        <begin position="38"/>
        <end position="60"/>
    </location>
</feature>
<feature type="transmembrane region" description="Helical" evidence="11">
    <location>
        <begin position="1148"/>
        <end position="1167"/>
    </location>
</feature>
<reference evidence="13" key="1">
    <citation type="submission" date="2017-08" db="EMBL/GenBank/DDBJ databases">
        <authorList>
            <person name="Polle J.E."/>
            <person name="Barry K."/>
            <person name="Cushman J."/>
            <person name="Schmutz J."/>
            <person name="Tran D."/>
            <person name="Hathwaick L.T."/>
            <person name="Yim W.C."/>
            <person name="Jenkins J."/>
            <person name="Mckie-Krisberg Z.M."/>
            <person name="Prochnik S."/>
            <person name="Lindquist E."/>
            <person name="Dockter R.B."/>
            <person name="Adam C."/>
            <person name="Molina H."/>
            <person name="Bunkerborg J."/>
            <person name="Jin E."/>
            <person name="Buchheim M."/>
            <person name="Magnuson J."/>
        </authorList>
    </citation>
    <scope>NUCLEOTIDE SEQUENCE</scope>
    <source>
        <strain evidence="13">CCAP 19/18</strain>
    </source>
</reference>
<dbReference type="CDD" id="cd03263">
    <property type="entry name" value="ABC_subfamily_A"/>
    <property type="match status" value="1"/>
</dbReference>
<name>A0ABQ7GFL3_DUNSA</name>
<keyword evidence="9 11" id="KW-0472">Membrane</keyword>
<feature type="compositionally biased region" description="Low complexity" evidence="10">
    <location>
        <begin position="880"/>
        <end position="893"/>
    </location>
</feature>
<dbReference type="Pfam" id="PF00005">
    <property type="entry name" value="ABC_tran"/>
    <property type="match status" value="1"/>
</dbReference>
<feature type="region of interest" description="Disordered" evidence="10">
    <location>
        <begin position="337"/>
        <end position="410"/>
    </location>
</feature>
<dbReference type="PROSITE" id="PS50893">
    <property type="entry name" value="ABC_TRANSPORTER_2"/>
    <property type="match status" value="1"/>
</dbReference>
<evidence type="ECO:0000256" key="8">
    <source>
        <dbReference type="ARBA" id="ARBA00022989"/>
    </source>
</evidence>
<feature type="compositionally biased region" description="Polar residues" evidence="10">
    <location>
        <begin position="1257"/>
        <end position="1268"/>
    </location>
</feature>
<feature type="compositionally biased region" description="Pro residues" evidence="10">
    <location>
        <begin position="338"/>
        <end position="367"/>
    </location>
</feature>
<evidence type="ECO:0000256" key="11">
    <source>
        <dbReference type="SAM" id="Phobius"/>
    </source>
</evidence>
<keyword evidence="6" id="KW-0547">Nucleotide-binding</keyword>
<dbReference type="PANTHER" id="PTHR19229">
    <property type="entry name" value="ATP-BINDING CASSETTE TRANSPORTER SUBFAMILY A ABCA"/>
    <property type="match status" value="1"/>
</dbReference>
<evidence type="ECO:0000256" key="4">
    <source>
        <dbReference type="ARBA" id="ARBA00022692"/>
    </source>
</evidence>
<feature type="transmembrane region" description="Helical" evidence="11">
    <location>
        <begin position="483"/>
        <end position="508"/>
    </location>
</feature>
<evidence type="ECO:0000256" key="10">
    <source>
        <dbReference type="SAM" id="MobiDB-lite"/>
    </source>
</evidence>